<reference evidence="2 3" key="1">
    <citation type="submission" date="2016-11" db="EMBL/GenBank/DDBJ databases">
        <authorList>
            <person name="Jaros S."/>
            <person name="Januszkiewicz K."/>
            <person name="Wedrychowicz H."/>
        </authorList>
    </citation>
    <scope>NUCLEOTIDE SEQUENCE [LARGE SCALE GENOMIC DNA]</scope>
    <source>
        <strain evidence="2 3">DSM 43832</strain>
    </source>
</reference>
<evidence type="ECO:0000313" key="3">
    <source>
        <dbReference type="Proteomes" id="UP000184363"/>
    </source>
</evidence>
<protein>
    <submittedName>
        <fullName evidence="2">Uncharacterized protein</fullName>
    </submittedName>
</protein>
<keyword evidence="3" id="KW-1185">Reference proteome</keyword>
<dbReference type="RefSeq" id="WP_073457174.1">
    <property type="nucleotide sequence ID" value="NZ_CALGVN010000008.1"/>
</dbReference>
<proteinExistence type="predicted"/>
<organism evidence="2 3">
    <name type="scientific">Pseudonocardia thermophila</name>
    <dbReference type="NCBI Taxonomy" id="1848"/>
    <lineage>
        <taxon>Bacteria</taxon>
        <taxon>Bacillati</taxon>
        <taxon>Actinomycetota</taxon>
        <taxon>Actinomycetes</taxon>
        <taxon>Pseudonocardiales</taxon>
        <taxon>Pseudonocardiaceae</taxon>
        <taxon>Pseudonocardia</taxon>
    </lineage>
</organism>
<keyword evidence="1" id="KW-0175">Coiled coil</keyword>
<evidence type="ECO:0000256" key="1">
    <source>
        <dbReference type="SAM" id="Coils"/>
    </source>
</evidence>
<dbReference type="OrthoDB" id="5191040at2"/>
<name>A0A1M6THT5_PSETH</name>
<dbReference type="AlphaFoldDB" id="A0A1M6THT5"/>
<sequence>MTAAEDYRRVIAQLDEVADELRARDAERVTALHAELADLDRAVEDAQARAALTRFVVDIHWETALEALWPESWMKLRPKPGPDPRARTADLEAHEAAVAEQLDVLLAAVRRRFRFPGF</sequence>
<dbReference type="Proteomes" id="UP000184363">
    <property type="component" value="Unassembled WGS sequence"/>
</dbReference>
<gene>
    <name evidence="2" type="ORF">SAMN05443637_10858</name>
</gene>
<dbReference type="STRING" id="1848.SAMN05443637_10858"/>
<feature type="coiled-coil region" evidence="1">
    <location>
        <begin position="4"/>
        <end position="49"/>
    </location>
</feature>
<evidence type="ECO:0000313" key="2">
    <source>
        <dbReference type="EMBL" id="SHK56622.1"/>
    </source>
</evidence>
<dbReference type="EMBL" id="FRAP01000008">
    <property type="protein sequence ID" value="SHK56622.1"/>
    <property type="molecule type" value="Genomic_DNA"/>
</dbReference>
<accession>A0A1M6THT5</accession>